<keyword evidence="3" id="KW-1185">Reference proteome</keyword>
<proteinExistence type="predicted"/>
<evidence type="ECO:0000313" key="3">
    <source>
        <dbReference type="Proteomes" id="UP000831768"/>
    </source>
</evidence>
<dbReference type="AlphaFoldDB" id="A0A8U0A2T0"/>
<evidence type="ECO:0000313" key="2">
    <source>
        <dbReference type="EMBL" id="UPM43364.1"/>
    </source>
</evidence>
<dbReference type="Proteomes" id="UP000831768">
    <property type="component" value="Chromosome"/>
</dbReference>
<organism evidence="2 3">
    <name type="scientific">Halocatena salina</name>
    <dbReference type="NCBI Taxonomy" id="2934340"/>
    <lineage>
        <taxon>Archaea</taxon>
        <taxon>Methanobacteriati</taxon>
        <taxon>Methanobacteriota</taxon>
        <taxon>Stenosarchaea group</taxon>
        <taxon>Halobacteria</taxon>
        <taxon>Halobacteriales</taxon>
        <taxon>Natronomonadaceae</taxon>
        <taxon>Halocatena</taxon>
    </lineage>
</organism>
<feature type="region of interest" description="Disordered" evidence="1">
    <location>
        <begin position="1"/>
        <end position="75"/>
    </location>
</feature>
<dbReference type="GeneID" id="71926920"/>
<name>A0A8U0A2T0_9EURY</name>
<dbReference type="KEGG" id="haad:MW046_02695"/>
<dbReference type="RefSeq" id="WP_247994031.1">
    <property type="nucleotide sequence ID" value="NZ_CP096019.1"/>
</dbReference>
<gene>
    <name evidence="2" type="ORF">MW046_02695</name>
</gene>
<sequence length="75" mass="8330">MGRSVDTIPSIHRDRRSVHRSLPTSLERSRLPPASNGMVPTIQAGDNTSVPITMRRREAEQPNGNHTEADDENGR</sequence>
<dbReference type="EMBL" id="CP096019">
    <property type="protein sequence ID" value="UPM43364.1"/>
    <property type="molecule type" value="Genomic_DNA"/>
</dbReference>
<accession>A0A8U0A2T0</accession>
<evidence type="ECO:0000256" key="1">
    <source>
        <dbReference type="SAM" id="MobiDB-lite"/>
    </source>
</evidence>
<reference evidence="2" key="1">
    <citation type="submission" date="2022-04" db="EMBL/GenBank/DDBJ databases">
        <title>Halocatena sp. nov., isolated from a salt lake.</title>
        <authorList>
            <person name="Cui H.-L."/>
        </authorList>
    </citation>
    <scope>NUCLEOTIDE SEQUENCE</scope>
    <source>
        <strain evidence="2">AD-1</strain>
    </source>
</reference>
<protein>
    <submittedName>
        <fullName evidence="2">Uncharacterized protein</fullName>
    </submittedName>
</protein>